<accession>A0A2K4Y2Q7</accession>
<reference evidence="2 4" key="3">
    <citation type="submission" date="2018-07" db="EMBL/GenBank/DDBJ databases">
        <title>Mechanisms of high-level aminoglycoside resistance among Gram-negative pathogens in Brazil.</title>
        <authorList>
            <person name="Ballaben A.S."/>
            <person name="Darini A.L.C."/>
            <person name="Doi Y."/>
        </authorList>
    </citation>
    <scope>NUCLEOTIDE SEQUENCE [LARGE SCALE GENOMIC DNA]</scope>
    <source>
        <strain evidence="2 4">B2-305</strain>
    </source>
</reference>
<reference evidence="1" key="2">
    <citation type="submission" date="2015-06" db="EMBL/GenBank/DDBJ databases">
        <authorList>
            <person name="Radhakrishnan R."/>
            <person name="Underwood A."/>
            <person name="Al-Shahib A."/>
        </authorList>
    </citation>
    <scope>NUCLEOTIDE SEQUENCE</scope>
    <source>
        <strain evidence="1">P19_London_7_VIM_2_05_10</strain>
    </source>
</reference>
<gene>
    <name evidence="2" type="ORF">DT376_07415</name>
    <name evidence="1" type="ORF">PAERUG_P19_London_7_VIM_2_05_10_05098</name>
</gene>
<proteinExistence type="predicted"/>
<dbReference type="AlphaFoldDB" id="A0A2K4Y2Q7"/>
<reference evidence="3" key="1">
    <citation type="submission" date="2015-06" db="EMBL/GenBank/DDBJ databases">
        <authorList>
            <person name="Radhakrishnan Rajesh"/>
            <person name="Underwood Anthony"/>
            <person name="Al-Shahib Ali"/>
        </authorList>
    </citation>
    <scope>NUCLEOTIDE SEQUENCE [LARGE SCALE GENOMIC DNA]</scope>
    <source>
        <strain evidence="3">P19_London_7_VIM_2_05_10</strain>
    </source>
</reference>
<comment type="caution">
    <text evidence="2">The sequence shown here is derived from an EMBL/GenBank/DDBJ whole genome shotgun (WGS) entry which is preliminary data.</text>
</comment>
<evidence type="ECO:0000313" key="1">
    <source>
        <dbReference type="EMBL" id="CRP64242.1"/>
    </source>
</evidence>
<dbReference type="Proteomes" id="UP000253594">
    <property type="component" value="Unassembled WGS sequence"/>
</dbReference>
<dbReference type="EMBL" id="CVVU01000234">
    <property type="protein sequence ID" value="CRP64242.1"/>
    <property type="molecule type" value="Genomic_DNA"/>
</dbReference>
<name>A0A2K4Y2Q7_PSEAI</name>
<protein>
    <submittedName>
        <fullName evidence="2">Uncharacterized protein</fullName>
    </submittedName>
</protein>
<organism evidence="2 4">
    <name type="scientific">Pseudomonas aeruginosa</name>
    <dbReference type="NCBI Taxonomy" id="287"/>
    <lineage>
        <taxon>Bacteria</taxon>
        <taxon>Pseudomonadati</taxon>
        <taxon>Pseudomonadota</taxon>
        <taxon>Gammaproteobacteria</taxon>
        <taxon>Pseudomonadales</taxon>
        <taxon>Pseudomonadaceae</taxon>
        <taxon>Pseudomonas</taxon>
    </lineage>
</organism>
<dbReference type="RefSeq" id="WP_023100616.1">
    <property type="nucleotide sequence ID" value="NZ_BSAZ01000057.1"/>
</dbReference>
<dbReference type="EMBL" id="QORE01000166">
    <property type="protein sequence ID" value="RCI75474.1"/>
    <property type="molecule type" value="Genomic_DNA"/>
</dbReference>
<evidence type="ECO:0000313" key="2">
    <source>
        <dbReference type="EMBL" id="RCI75474.1"/>
    </source>
</evidence>
<dbReference type="Proteomes" id="UP000045039">
    <property type="component" value="Unassembled WGS sequence"/>
</dbReference>
<evidence type="ECO:0000313" key="4">
    <source>
        <dbReference type="Proteomes" id="UP000253594"/>
    </source>
</evidence>
<evidence type="ECO:0000313" key="3">
    <source>
        <dbReference type="Proteomes" id="UP000045039"/>
    </source>
</evidence>
<sequence length="64" mass="7085">MTDKPQAIPDSTTEQEQCLGIINAGHGVVTTPSSYDPALYERFKRIYSEGDPVIITGNMKVFRP</sequence>